<feature type="transmembrane region" description="Helical" evidence="14">
    <location>
        <begin position="291"/>
        <end position="309"/>
    </location>
</feature>
<dbReference type="PANTHER" id="PTHR10110:SF61">
    <property type="entry name" value="SODIUM_HYDROGEN EXCHANGER 9"/>
    <property type="match status" value="1"/>
</dbReference>
<dbReference type="PRINTS" id="PR01088">
    <property type="entry name" value="NAHEXCHNGR6"/>
</dbReference>
<keyword evidence="6 13" id="KW-0812">Transmembrane</keyword>
<accession>D2H594</accession>
<feature type="non-terminal residue" evidence="16">
    <location>
        <position position="1"/>
    </location>
</feature>
<dbReference type="GO" id="GO:0051453">
    <property type="term" value="P:regulation of intracellular pH"/>
    <property type="evidence" value="ECO:0007669"/>
    <property type="project" value="TreeGrafter"/>
</dbReference>
<feature type="domain" description="Cation/H+ exchanger transmembrane" evidence="15">
    <location>
        <begin position="14"/>
        <end position="315"/>
    </location>
</feature>
<dbReference type="NCBIfam" id="TIGR00840">
    <property type="entry name" value="b_cpa1"/>
    <property type="match status" value="1"/>
</dbReference>
<gene>
    <name evidence="16" type="ORF">PANDA_005049</name>
</gene>
<comment type="subcellular location">
    <subcellularLocation>
        <location evidence="2">Cell membrane</location>
        <topology evidence="2">Multi-pass membrane protein</topology>
    </subcellularLocation>
    <subcellularLocation>
        <location evidence="1">Recycling endosome membrane</location>
        <topology evidence="1">Multi-pass membrane protein</topology>
    </subcellularLocation>
</comment>
<dbReference type="GO" id="GO:0055038">
    <property type="term" value="C:recycling endosome membrane"/>
    <property type="evidence" value="ECO:0007669"/>
    <property type="project" value="UniProtKB-SubCell"/>
</dbReference>
<evidence type="ECO:0000256" key="5">
    <source>
        <dbReference type="ARBA" id="ARBA00022475"/>
    </source>
</evidence>
<reference evidence="16" key="1">
    <citation type="journal article" date="2010" name="Nature">
        <title>The sequence and de novo assembly of the giant panda genome.</title>
        <authorList>
            <person name="Li R."/>
            <person name="Fan W."/>
            <person name="Tian G."/>
            <person name="Zhu H."/>
            <person name="He L."/>
            <person name="Cai J."/>
            <person name="Huang Q."/>
            <person name="Cai Q."/>
            <person name="Li B."/>
            <person name="Bai Y."/>
            <person name="Zhang Z."/>
            <person name="Zhang Y."/>
            <person name="Wang W."/>
            <person name="Li J."/>
            <person name="Wei F."/>
            <person name="Li H."/>
            <person name="Jian M."/>
            <person name="Li J."/>
            <person name="Zhang Z."/>
            <person name="Nielsen R."/>
            <person name="Li D."/>
            <person name="Gu W."/>
            <person name="Yang Z."/>
            <person name="Xuan Z."/>
            <person name="Ryder O.A."/>
            <person name="Leung F.C."/>
            <person name="Zhou Y."/>
            <person name="Cao J."/>
            <person name="Sun X."/>
            <person name="Fu Y."/>
            <person name="Fang X."/>
            <person name="Guo X."/>
            <person name="Wang B."/>
            <person name="Hou R."/>
            <person name="Shen F."/>
            <person name="Mu B."/>
            <person name="Ni P."/>
            <person name="Lin R."/>
            <person name="Qian W."/>
            <person name="Wang G."/>
            <person name="Yu C."/>
            <person name="Nie W."/>
            <person name="Wang J."/>
            <person name="Wu Z."/>
            <person name="Liang H."/>
            <person name="Min J."/>
            <person name="Wu Q."/>
            <person name="Cheng S."/>
            <person name="Ruan J."/>
            <person name="Wang M."/>
            <person name="Shi Z."/>
            <person name="Wen M."/>
            <person name="Liu B."/>
            <person name="Ren X."/>
            <person name="Zheng H."/>
            <person name="Dong D."/>
            <person name="Cook K."/>
            <person name="Shan G."/>
            <person name="Zhang H."/>
            <person name="Kosiol C."/>
            <person name="Xie X."/>
            <person name="Lu Z."/>
            <person name="Zheng H."/>
            <person name="Li Y."/>
            <person name="Steiner C.C."/>
            <person name="Lam T.T."/>
            <person name="Lin S."/>
            <person name="Zhang Q."/>
            <person name="Li G."/>
            <person name="Tian J."/>
            <person name="Gong T."/>
            <person name="Liu H."/>
            <person name="Zhang D."/>
            <person name="Fang L."/>
            <person name="Ye C."/>
            <person name="Zhang J."/>
            <person name="Hu W."/>
            <person name="Xu A."/>
            <person name="Ren Y."/>
            <person name="Zhang G."/>
            <person name="Bruford M.W."/>
            <person name="Li Q."/>
            <person name="Ma L."/>
            <person name="Guo Y."/>
            <person name="An N."/>
            <person name="Hu Y."/>
            <person name="Zheng Y."/>
            <person name="Shi Y."/>
            <person name="Li Z."/>
            <person name="Liu Q."/>
            <person name="Chen Y."/>
            <person name="Zhao J."/>
            <person name="Qu N."/>
            <person name="Zhao S."/>
            <person name="Tian F."/>
            <person name="Wang X."/>
            <person name="Wang H."/>
            <person name="Xu L."/>
            <person name="Liu X."/>
            <person name="Vinar T."/>
            <person name="Wang Y."/>
            <person name="Lam T.W."/>
            <person name="Yiu S.M."/>
            <person name="Liu S."/>
            <person name="Zhang H."/>
            <person name="Li D."/>
            <person name="Huang Y."/>
            <person name="Wang X."/>
            <person name="Yang G."/>
            <person name="Jiang Z."/>
            <person name="Wang J."/>
            <person name="Qin N."/>
            <person name="Li L."/>
            <person name="Li J."/>
            <person name="Bolund L."/>
            <person name="Kristiansen K."/>
            <person name="Wong G.K."/>
            <person name="Olson M."/>
            <person name="Zhang X."/>
            <person name="Li S."/>
            <person name="Yang H."/>
            <person name="Wang J."/>
            <person name="Wang J."/>
        </authorList>
    </citation>
    <scope>NUCLEOTIDE SEQUENCE [LARGE SCALE GENOMIC DNA]</scope>
</reference>
<protein>
    <recommendedName>
        <fullName evidence="13">Sodium/hydrogen exchanger</fullName>
    </recommendedName>
</protein>
<evidence type="ECO:0000256" key="1">
    <source>
        <dbReference type="ARBA" id="ARBA00004195"/>
    </source>
</evidence>
<organism evidence="16">
    <name type="scientific">Ailuropoda melanoleuca</name>
    <name type="common">Giant panda</name>
    <dbReference type="NCBI Taxonomy" id="9646"/>
    <lineage>
        <taxon>Eukaryota</taxon>
        <taxon>Metazoa</taxon>
        <taxon>Chordata</taxon>
        <taxon>Craniata</taxon>
        <taxon>Vertebrata</taxon>
        <taxon>Euteleostomi</taxon>
        <taxon>Mammalia</taxon>
        <taxon>Eutheria</taxon>
        <taxon>Laurasiatheria</taxon>
        <taxon>Carnivora</taxon>
        <taxon>Caniformia</taxon>
        <taxon>Ursidae</taxon>
        <taxon>Ailuropoda</taxon>
    </lineage>
</organism>
<keyword evidence="10 13" id="KW-0406">Ion transport</keyword>
<evidence type="ECO:0000256" key="2">
    <source>
        <dbReference type="ARBA" id="ARBA00004651"/>
    </source>
</evidence>
<keyword evidence="5" id="KW-1003">Cell membrane</keyword>
<evidence type="ECO:0000256" key="3">
    <source>
        <dbReference type="ARBA" id="ARBA00007367"/>
    </source>
</evidence>
<dbReference type="InParanoid" id="D2H594"/>
<dbReference type="InterPro" id="IPR006153">
    <property type="entry name" value="Cation/H_exchanger_TM"/>
</dbReference>
<evidence type="ECO:0000256" key="12">
    <source>
        <dbReference type="ARBA" id="ARBA00023201"/>
    </source>
</evidence>
<evidence type="ECO:0000259" key="15">
    <source>
        <dbReference type="Pfam" id="PF00999"/>
    </source>
</evidence>
<dbReference type="GO" id="GO:0005886">
    <property type="term" value="C:plasma membrane"/>
    <property type="evidence" value="ECO:0007669"/>
    <property type="project" value="UniProtKB-SubCell"/>
</dbReference>
<comment type="similarity">
    <text evidence="3 13">Belongs to the monovalent cation:proton antiporter 1 (CPA1) transporter (TC 2.A.36) family.</text>
</comment>
<evidence type="ECO:0000256" key="13">
    <source>
        <dbReference type="RuleBase" id="RU003722"/>
    </source>
</evidence>
<evidence type="ECO:0000256" key="8">
    <source>
        <dbReference type="ARBA" id="ARBA00022989"/>
    </source>
</evidence>
<keyword evidence="12 13" id="KW-0739">Sodium transport</keyword>
<dbReference type="GO" id="GO:0015386">
    <property type="term" value="F:potassium:proton antiporter activity"/>
    <property type="evidence" value="ECO:0007669"/>
    <property type="project" value="TreeGrafter"/>
</dbReference>
<keyword evidence="13" id="KW-0050">Antiport</keyword>
<evidence type="ECO:0000256" key="4">
    <source>
        <dbReference type="ARBA" id="ARBA00022448"/>
    </source>
</evidence>
<keyword evidence="4 13" id="KW-0813">Transport</keyword>
<feature type="transmembrane region" description="Helical" evidence="14">
    <location>
        <begin position="199"/>
        <end position="217"/>
    </location>
</feature>
<feature type="transmembrane region" description="Helical" evidence="14">
    <location>
        <begin position="100"/>
        <end position="122"/>
    </location>
</feature>
<dbReference type="GO" id="GO:0098719">
    <property type="term" value="P:sodium ion import across plasma membrane"/>
    <property type="evidence" value="ECO:0007669"/>
    <property type="project" value="TreeGrafter"/>
</dbReference>
<evidence type="ECO:0000313" key="16">
    <source>
        <dbReference type="EMBL" id="EFB18268.1"/>
    </source>
</evidence>
<keyword evidence="11 14" id="KW-0472">Membrane</keyword>
<dbReference type="EMBL" id="GL192498">
    <property type="protein sequence ID" value="EFB18268.1"/>
    <property type="molecule type" value="Genomic_DNA"/>
</dbReference>
<evidence type="ECO:0000256" key="6">
    <source>
        <dbReference type="ARBA" id="ARBA00022692"/>
    </source>
</evidence>
<dbReference type="PANTHER" id="PTHR10110">
    <property type="entry name" value="SODIUM/HYDROGEN EXCHANGER"/>
    <property type="match status" value="1"/>
</dbReference>
<dbReference type="AlphaFoldDB" id="D2H594"/>
<proteinExistence type="inferred from homology"/>
<dbReference type="InterPro" id="IPR004709">
    <property type="entry name" value="NaH_exchanger"/>
</dbReference>
<dbReference type="GO" id="GO:0015385">
    <property type="term" value="F:sodium:proton antiporter activity"/>
    <property type="evidence" value="ECO:0007669"/>
    <property type="project" value="InterPro"/>
</dbReference>
<keyword evidence="9" id="KW-0915">Sodium</keyword>
<evidence type="ECO:0000256" key="10">
    <source>
        <dbReference type="ARBA" id="ARBA00023065"/>
    </source>
</evidence>
<keyword evidence="8 14" id="KW-1133">Transmembrane helix</keyword>
<evidence type="ECO:0000256" key="14">
    <source>
        <dbReference type="SAM" id="Phobius"/>
    </source>
</evidence>
<feature type="non-terminal residue" evidence="16">
    <location>
        <position position="473"/>
    </location>
</feature>
<feature type="transmembrane region" description="Helical" evidence="14">
    <location>
        <begin position="223"/>
        <end position="248"/>
    </location>
</feature>
<evidence type="ECO:0000256" key="9">
    <source>
        <dbReference type="ARBA" id="ARBA00023053"/>
    </source>
</evidence>
<evidence type="ECO:0000256" key="7">
    <source>
        <dbReference type="ARBA" id="ARBA00022753"/>
    </source>
</evidence>
<dbReference type="Pfam" id="PF00999">
    <property type="entry name" value="Na_H_Exchanger"/>
    <property type="match status" value="1"/>
</dbReference>
<feature type="transmembrane region" description="Helical" evidence="14">
    <location>
        <begin position="159"/>
        <end position="179"/>
    </location>
</feature>
<dbReference type="Gene3D" id="6.10.140.1330">
    <property type="match status" value="1"/>
</dbReference>
<sequence length="473" mass="52809">LIMYGFVKAMVYAGQLKNGDFHFTDCLFFGSLMSATDPVTVLAIFHELHVDPDLYTLLFGESVLNDAVAIVLTYSISIYSPKENPNAFDAAAFFQSVGNFLGIFAGSFAMGSAYAVHLLFPLTCLCHLTKFTKLCEFPMLETGLFFLLSWSAFLSAEAAGLTGIVAVLFCGVTQAHYTYNNLSSDSKMRTKQLFEFMNFLAENVIFCYMGLALFTFQNHIFNALFILGAFLAIFVARACNIYPLSFLLNLGRKQKIPWNFQHMMMFSGLRGAIAFALAIRDTESQPKQMMFTTTLLLVFFTVWVFGGGTTPMLTWLQIRVGVDLDEDLKEEPTSHQATNNLDKNTTKTESAWLFRMWYSFDHKYLKPILTHAGPPLTTTLPEWCGPISRLLTSPQAYGEQLKEDDVECIVNQDQLAMSYQEQATSPCSLPASLGLDRKASPHTPSKDNIYEGDLGLGGYELKLEQTPGQSQLN</sequence>
<keyword evidence="7" id="KW-0967">Endosome</keyword>
<dbReference type="InterPro" id="IPR018422">
    <property type="entry name" value="Cation/H_exchanger_CPA1"/>
</dbReference>
<dbReference type="InterPro" id="IPR002090">
    <property type="entry name" value="NHE-6/7/9"/>
</dbReference>
<evidence type="ECO:0000256" key="11">
    <source>
        <dbReference type="ARBA" id="ARBA00023136"/>
    </source>
</evidence>
<name>D2H594_AILME</name>